<dbReference type="GO" id="GO:0003677">
    <property type="term" value="F:DNA binding"/>
    <property type="evidence" value="ECO:0007669"/>
    <property type="project" value="UniProtKB-KW"/>
</dbReference>
<organism evidence="7 8">
    <name type="scientific">Fictibacillus marinisediminis</name>
    <dbReference type="NCBI Taxonomy" id="2878389"/>
    <lineage>
        <taxon>Bacteria</taxon>
        <taxon>Bacillati</taxon>
        <taxon>Bacillota</taxon>
        <taxon>Bacilli</taxon>
        <taxon>Bacillales</taxon>
        <taxon>Fictibacillaceae</taxon>
        <taxon>Fictibacillus</taxon>
    </lineage>
</organism>
<dbReference type="InterPro" id="IPR013324">
    <property type="entry name" value="RNA_pol_sigma_r3/r4-like"/>
</dbReference>
<dbReference type="Proteomes" id="UP001139011">
    <property type="component" value="Unassembled WGS sequence"/>
</dbReference>
<keyword evidence="3" id="KW-0238">DNA-binding</keyword>
<keyword evidence="2" id="KW-0731">Sigma factor</keyword>
<dbReference type="AlphaFoldDB" id="A0A9X1XKB1"/>
<dbReference type="NCBIfam" id="TIGR02937">
    <property type="entry name" value="sigma70-ECF"/>
    <property type="match status" value="1"/>
</dbReference>
<protein>
    <submittedName>
        <fullName evidence="7">Sigma-70 family RNA polymerase sigma factor</fullName>
    </submittedName>
</protein>
<dbReference type="SUPFAM" id="SSF88946">
    <property type="entry name" value="Sigma2 domain of RNA polymerase sigma factors"/>
    <property type="match status" value="1"/>
</dbReference>
<evidence type="ECO:0000256" key="2">
    <source>
        <dbReference type="ARBA" id="ARBA00023082"/>
    </source>
</evidence>
<reference evidence="7" key="1">
    <citation type="submission" date="2021-09" db="EMBL/GenBank/DDBJ databases">
        <title>Genome analysis of Fictibacillus sp. KIGAM418 isolated from marine sediment.</title>
        <authorList>
            <person name="Seo M.-J."/>
            <person name="Cho E.-S."/>
            <person name="Hwang C.Y."/>
        </authorList>
    </citation>
    <scope>NUCLEOTIDE SEQUENCE</scope>
    <source>
        <strain evidence="7">KIGAM418</strain>
    </source>
</reference>
<keyword evidence="8" id="KW-1185">Reference proteome</keyword>
<evidence type="ECO:0000256" key="1">
    <source>
        <dbReference type="ARBA" id="ARBA00023015"/>
    </source>
</evidence>
<dbReference type="GO" id="GO:0016987">
    <property type="term" value="F:sigma factor activity"/>
    <property type="evidence" value="ECO:0007669"/>
    <property type="project" value="UniProtKB-KW"/>
</dbReference>
<proteinExistence type="predicted"/>
<comment type="caution">
    <text evidence="7">The sequence shown here is derived from an EMBL/GenBank/DDBJ whole genome shotgun (WGS) entry which is preliminary data.</text>
</comment>
<dbReference type="InterPro" id="IPR013249">
    <property type="entry name" value="RNA_pol_sigma70_r4_t2"/>
</dbReference>
<evidence type="ECO:0000256" key="4">
    <source>
        <dbReference type="ARBA" id="ARBA00023163"/>
    </source>
</evidence>
<dbReference type="InterPro" id="IPR013325">
    <property type="entry name" value="RNA_pol_sigma_r2"/>
</dbReference>
<dbReference type="InterPro" id="IPR007627">
    <property type="entry name" value="RNA_pol_sigma70_r2"/>
</dbReference>
<dbReference type="GO" id="GO:0006352">
    <property type="term" value="P:DNA-templated transcription initiation"/>
    <property type="evidence" value="ECO:0007669"/>
    <property type="project" value="InterPro"/>
</dbReference>
<dbReference type="PANTHER" id="PTHR30385">
    <property type="entry name" value="SIGMA FACTOR F FLAGELLAR"/>
    <property type="match status" value="1"/>
</dbReference>
<evidence type="ECO:0000259" key="5">
    <source>
        <dbReference type="Pfam" id="PF04542"/>
    </source>
</evidence>
<dbReference type="InterPro" id="IPR036388">
    <property type="entry name" value="WH-like_DNA-bd_sf"/>
</dbReference>
<dbReference type="Pfam" id="PF08281">
    <property type="entry name" value="Sigma70_r4_2"/>
    <property type="match status" value="1"/>
</dbReference>
<dbReference type="Gene3D" id="1.10.1740.10">
    <property type="match status" value="1"/>
</dbReference>
<sequence length="168" mass="19573">MKTSFENLSLQFDPLIKSQILSLGVTGRYDEYYQVGLIGLWEAFKRFDQNKGDFGPFAYRTVRGKMLEQLKKEAKYKAVHIGFSLELTGTIPFEGGVLPIENEILEMYLSDLTLNQRKWVVKKIFLQMKEAEIAEEEGVSIHAVKSWRKQALLKLRSRAERHEIYPRK</sequence>
<dbReference type="InterPro" id="IPR014284">
    <property type="entry name" value="RNA_pol_sigma-70_dom"/>
</dbReference>
<evidence type="ECO:0000259" key="6">
    <source>
        <dbReference type="Pfam" id="PF08281"/>
    </source>
</evidence>
<dbReference type="PANTHER" id="PTHR30385:SF4">
    <property type="entry name" value="RNA POLYMERASE SIGMA-E FACTOR"/>
    <property type="match status" value="1"/>
</dbReference>
<dbReference type="EMBL" id="JAIWJX010000002">
    <property type="protein sequence ID" value="MCK6259139.1"/>
    <property type="molecule type" value="Genomic_DNA"/>
</dbReference>
<dbReference type="SUPFAM" id="SSF88659">
    <property type="entry name" value="Sigma3 and sigma4 domains of RNA polymerase sigma factors"/>
    <property type="match status" value="1"/>
</dbReference>
<dbReference type="RefSeq" id="WP_248254344.1">
    <property type="nucleotide sequence ID" value="NZ_JAIWJX010000002.1"/>
</dbReference>
<dbReference type="Gene3D" id="1.10.10.10">
    <property type="entry name" value="Winged helix-like DNA-binding domain superfamily/Winged helix DNA-binding domain"/>
    <property type="match status" value="1"/>
</dbReference>
<name>A0A9X1XKB1_9BACL</name>
<evidence type="ECO:0000313" key="7">
    <source>
        <dbReference type="EMBL" id="MCK6259139.1"/>
    </source>
</evidence>
<gene>
    <name evidence="7" type="ORF">LCY76_21435</name>
</gene>
<keyword evidence="4" id="KW-0804">Transcription</keyword>
<feature type="domain" description="RNA polymerase sigma-70 region 2" evidence="5">
    <location>
        <begin position="28"/>
        <end position="74"/>
    </location>
</feature>
<evidence type="ECO:0000313" key="8">
    <source>
        <dbReference type="Proteomes" id="UP001139011"/>
    </source>
</evidence>
<feature type="domain" description="RNA polymerase sigma factor 70 region 4 type 2" evidence="6">
    <location>
        <begin position="104"/>
        <end position="155"/>
    </location>
</feature>
<accession>A0A9X1XKB1</accession>
<keyword evidence="1" id="KW-0805">Transcription regulation</keyword>
<evidence type="ECO:0000256" key="3">
    <source>
        <dbReference type="ARBA" id="ARBA00023125"/>
    </source>
</evidence>
<dbReference type="Pfam" id="PF04542">
    <property type="entry name" value="Sigma70_r2"/>
    <property type="match status" value="1"/>
</dbReference>